<evidence type="ECO:0000256" key="2">
    <source>
        <dbReference type="PROSITE-ProRule" id="PRU00335"/>
    </source>
</evidence>
<dbReference type="PROSITE" id="PS50977">
    <property type="entry name" value="HTH_TETR_2"/>
    <property type="match status" value="1"/>
</dbReference>
<dbReference type="PANTHER" id="PTHR43479:SF7">
    <property type="entry name" value="TETR-FAMILY TRANSCRIPTIONAL REGULATOR"/>
    <property type="match status" value="1"/>
</dbReference>
<organism evidence="4 5">
    <name type="scientific">Streptococcus ovuberis</name>
    <dbReference type="NCBI Taxonomy" id="1936207"/>
    <lineage>
        <taxon>Bacteria</taxon>
        <taxon>Bacillati</taxon>
        <taxon>Bacillota</taxon>
        <taxon>Bacilli</taxon>
        <taxon>Lactobacillales</taxon>
        <taxon>Streptococcaceae</taxon>
        <taxon>Streptococcus</taxon>
    </lineage>
</organism>
<evidence type="ECO:0000313" key="5">
    <source>
        <dbReference type="Proteomes" id="UP000522720"/>
    </source>
</evidence>
<gene>
    <name evidence="4" type="ORF">HF992_08555</name>
</gene>
<dbReference type="Gene3D" id="1.10.357.10">
    <property type="entry name" value="Tetracycline Repressor, domain 2"/>
    <property type="match status" value="1"/>
</dbReference>
<dbReference type="EMBL" id="JAAXPR010000016">
    <property type="protein sequence ID" value="NKZ20877.1"/>
    <property type="molecule type" value="Genomic_DNA"/>
</dbReference>
<dbReference type="InterPro" id="IPR050624">
    <property type="entry name" value="HTH-type_Tx_Regulator"/>
</dbReference>
<dbReference type="SUPFAM" id="SSF46689">
    <property type="entry name" value="Homeodomain-like"/>
    <property type="match status" value="1"/>
</dbReference>
<feature type="domain" description="HTH tetR-type" evidence="3">
    <location>
        <begin position="3"/>
        <end position="63"/>
    </location>
</feature>
<evidence type="ECO:0000256" key="1">
    <source>
        <dbReference type="ARBA" id="ARBA00023125"/>
    </source>
</evidence>
<dbReference type="Proteomes" id="UP000522720">
    <property type="component" value="Unassembled WGS sequence"/>
</dbReference>
<feature type="DNA-binding region" description="H-T-H motif" evidence="2">
    <location>
        <begin position="26"/>
        <end position="45"/>
    </location>
</feature>
<proteinExistence type="predicted"/>
<dbReference type="Pfam" id="PF14278">
    <property type="entry name" value="TetR_C_8"/>
    <property type="match status" value="1"/>
</dbReference>
<dbReference type="InterPro" id="IPR039532">
    <property type="entry name" value="TetR_C_Firmicutes"/>
</dbReference>
<keyword evidence="5" id="KW-1185">Reference proteome</keyword>
<keyword evidence="1 2" id="KW-0238">DNA-binding</keyword>
<name>A0A7X6MYP5_9STRE</name>
<evidence type="ECO:0000313" key="4">
    <source>
        <dbReference type="EMBL" id="NKZ20877.1"/>
    </source>
</evidence>
<sequence length="172" mass="19921">MLSLIEQRIVRALSHLLVTHSFQSLTIIDICKEASISRTSFYKLFTSKEDIFPTLTEIIFSKLSMILVEDLTFQDEVLNKAFEDIKSNYQIWQLLIDHGDLTSLFKTFIWDTVTFSDIDLTTQLARHYNVSEKFSSDIYISTIHSVLLTWIKSGCQESPEEITQILKDSIPF</sequence>
<dbReference type="InterPro" id="IPR009057">
    <property type="entry name" value="Homeodomain-like_sf"/>
</dbReference>
<dbReference type="Pfam" id="PF00440">
    <property type="entry name" value="TetR_N"/>
    <property type="match status" value="1"/>
</dbReference>
<protein>
    <submittedName>
        <fullName evidence="4">TetR/AcrR family transcriptional regulator</fullName>
    </submittedName>
</protein>
<dbReference type="InterPro" id="IPR001647">
    <property type="entry name" value="HTH_TetR"/>
</dbReference>
<dbReference type="AlphaFoldDB" id="A0A7X6MYP5"/>
<comment type="caution">
    <text evidence="4">The sequence shown here is derived from an EMBL/GenBank/DDBJ whole genome shotgun (WGS) entry which is preliminary data.</text>
</comment>
<evidence type="ECO:0000259" key="3">
    <source>
        <dbReference type="PROSITE" id="PS50977"/>
    </source>
</evidence>
<dbReference type="GO" id="GO:0003677">
    <property type="term" value="F:DNA binding"/>
    <property type="evidence" value="ECO:0007669"/>
    <property type="project" value="UniProtKB-UniRule"/>
</dbReference>
<dbReference type="PANTHER" id="PTHR43479">
    <property type="entry name" value="ACREF/ENVCD OPERON REPRESSOR-RELATED"/>
    <property type="match status" value="1"/>
</dbReference>
<reference evidence="4 5" key="1">
    <citation type="submission" date="2020-04" db="EMBL/GenBank/DDBJ databases">
        <title>MicrobeNet Type strains.</title>
        <authorList>
            <person name="Nicholson A.C."/>
        </authorList>
    </citation>
    <scope>NUCLEOTIDE SEQUENCE [LARGE SCALE GENOMIC DNA]</scope>
    <source>
        <strain evidence="4 5">CCUG 69612</strain>
    </source>
</reference>
<accession>A0A7X6MYP5</accession>